<protein>
    <submittedName>
        <fullName evidence="3">Uncharacterized protein</fullName>
    </submittedName>
</protein>
<proteinExistence type="predicted"/>
<evidence type="ECO:0000313" key="3">
    <source>
        <dbReference type="WBParaSite" id="nRc.2.0.1.t31332-RA"/>
    </source>
</evidence>
<evidence type="ECO:0000313" key="2">
    <source>
        <dbReference type="Proteomes" id="UP000887565"/>
    </source>
</evidence>
<dbReference type="WBParaSite" id="nRc.2.0.1.t31332-RA">
    <property type="protein sequence ID" value="nRc.2.0.1.t31332-RA"/>
    <property type="gene ID" value="nRc.2.0.1.g31332"/>
</dbReference>
<sequence>MGKKSKRNRDRISDNEEEARSSKKLKLEVADVINFDEDYEIFLIKKPLSIDINLLRNSNVTTADSSPLILVS</sequence>
<feature type="compositionally biased region" description="Basic and acidic residues" evidence="1">
    <location>
        <begin position="10"/>
        <end position="21"/>
    </location>
</feature>
<reference evidence="3" key="1">
    <citation type="submission" date="2022-11" db="UniProtKB">
        <authorList>
            <consortium name="WormBaseParasite"/>
        </authorList>
    </citation>
    <scope>IDENTIFICATION</scope>
</reference>
<accession>A0A915JYA9</accession>
<keyword evidence="2" id="KW-1185">Reference proteome</keyword>
<evidence type="ECO:0000256" key="1">
    <source>
        <dbReference type="SAM" id="MobiDB-lite"/>
    </source>
</evidence>
<dbReference type="AlphaFoldDB" id="A0A915JYA9"/>
<organism evidence="2 3">
    <name type="scientific">Romanomermis culicivorax</name>
    <name type="common">Nematode worm</name>
    <dbReference type="NCBI Taxonomy" id="13658"/>
    <lineage>
        <taxon>Eukaryota</taxon>
        <taxon>Metazoa</taxon>
        <taxon>Ecdysozoa</taxon>
        <taxon>Nematoda</taxon>
        <taxon>Enoplea</taxon>
        <taxon>Dorylaimia</taxon>
        <taxon>Mermithida</taxon>
        <taxon>Mermithoidea</taxon>
        <taxon>Mermithidae</taxon>
        <taxon>Romanomermis</taxon>
    </lineage>
</organism>
<feature type="region of interest" description="Disordered" evidence="1">
    <location>
        <begin position="1"/>
        <end position="21"/>
    </location>
</feature>
<name>A0A915JYA9_ROMCU</name>
<dbReference type="Proteomes" id="UP000887565">
    <property type="component" value="Unplaced"/>
</dbReference>